<dbReference type="AlphaFoldDB" id="A0AAF5PPN1"/>
<organism evidence="2 3">
    <name type="scientific">Wuchereria bancrofti</name>
    <dbReference type="NCBI Taxonomy" id="6293"/>
    <lineage>
        <taxon>Eukaryota</taxon>
        <taxon>Metazoa</taxon>
        <taxon>Ecdysozoa</taxon>
        <taxon>Nematoda</taxon>
        <taxon>Chromadorea</taxon>
        <taxon>Rhabditida</taxon>
        <taxon>Spirurina</taxon>
        <taxon>Spiruromorpha</taxon>
        <taxon>Filarioidea</taxon>
        <taxon>Onchocercidae</taxon>
        <taxon>Wuchereria</taxon>
    </lineage>
</organism>
<feature type="transmembrane region" description="Helical" evidence="1">
    <location>
        <begin position="44"/>
        <end position="67"/>
    </location>
</feature>
<sequence>MLTNTCIFVGFLQFVCITRNISVQRGVIDRIQHCKEEILYYNEYYYIALQVCMTLSIHFLHYISFILKDRMNMLSNSFHSV</sequence>
<proteinExistence type="predicted"/>
<keyword evidence="1" id="KW-0472">Membrane</keyword>
<name>A0AAF5PPN1_WUCBA</name>
<evidence type="ECO:0000313" key="2">
    <source>
        <dbReference type="Proteomes" id="UP000093561"/>
    </source>
</evidence>
<keyword evidence="1" id="KW-0812">Transmembrane</keyword>
<evidence type="ECO:0000256" key="1">
    <source>
        <dbReference type="SAM" id="Phobius"/>
    </source>
</evidence>
<protein>
    <submittedName>
        <fullName evidence="3">Uncharacterized protein</fullName>
    </submittedName>
</protein>
<keyword evidence="1" id="KW-1133">Transmembrane helix</keyword>
<accession>A0AAF5PPN1</accession>
<reference evidence="2" key="1">
    <citation type="submission" date="2015-03" db="EMBL/GenBank/DDBJ databases">
        <title>Wuchereria bancrofti Genome Sequencing Papua New Guinea Strain.</title>
        <authorList>
            <person name="Small S.T."/>
            <person name="Serre D."/>
            <person name="Zimmerman P.A."/>
        </authorList>
    </citation>
    <scope>NUCLEOTIDE SEQUENCE [LARGE SCALE GENOMIC DNA]</scope>
    <source>
        <strain evidence="2">pt0022</strain>
    </source>
</reference>
<evidence type="ECO:0000313" key="3">
    <source>
        <dbReference type="WBParaSite" id="mrna-Wban_03857"/>
    </source>
</evidence>
<reference evidence="2" key="2">
    <citation type="journal article" date="2016" name="Mol. Ecol.">
        <title>Population genomics of the filarial nematode parasite Wuchereria bancrofti from mosquitoes.</title>
        <authorList>
            <person name="Small S.T."/>
            <person name="Reimer L.J."/>
            <person name="Tisch D.J."/>
            <person name="King C.L."/>
            <person name="Christensen B.M."/>
            <person name="Siba P.M."/>
            <person name="Kazura J.W."/>
            <person name="Serre D."/>
            <person name="Zimmerman P.A."/>
        </authorList>
    </citation>
    <scope>NUCLEOTIDE SEQUENCE</scope>
    <source>
        <strain evidence="2">pt0022</strain>
    </source>
</reference>
<reference evidence="3" key="3">
    <citation type="submission" date="2024-02" db="UniProtKB">
        <authorList>
            <consortium name="WormBaseParasite"/>
        </authorList>
    </citation>
    <scope>IDENTIFICATION</scope>
    <source>
        <strain evidence="3">pt0022</strain>
    </source>
</reference>
<dbReference type="Proteomes" id="UP000093561">
    <property type="component" value="Unassembled WGS sequence"/>
</dbReference>
<dbReference type="WBParaSite" id="mrna-Wban_03857">
    <property type="protein sequence ID" value="mrna-Wban_03857"/>
    <property type="gene ID" value="Wban_03857"/>
</dbReference>